<dbReference type="Proteomes" id="UP000014071">
    <property type="component" value="Unassembled WGS sequence"/>
</dbReference>
<reference evidence="2" key="1">
    <citation type="journal article" date="2013" name="Genome Announc.">
        <title>Draft genome sequence of the basidiomycetous yeast-like fungus Pseudozyma hubeiensis SY62, which produces an abundant amount of the biosurfactant mannosylerythritol lipids.</title>
        <authorList>
            <person name="Konishi M."/>
            <person name="Hatada Y."/>
            <person name="Horiuchi J."/>
        </authorList>
    </citation>
    <scope>NUCLEOTIDE SEQUENCE [LARGE SCALE GENOMIC DNA]</scope>
    <source>
        <strain evidence="2">SY62</strain>
    </source>
</reference>
<organism evidence="1 2">
    <name type="scientific">Pseudozyma hubeiensis (strain SY62)</name>
    <name type="common">Yeast</name>
    <dbReference type="NCBI Taxonomy" id="1305764"/>
    <lineage>
        <taxon>Eukaryota</taxon>
        <taxon>Fungi</taxon>
        <taxon>Dikarya</taxon>
        <taxon>Basidiomycota</taxon>
        <taxon>Ustilaginomycotina</taxon>
        <taxon>Ustilaginomycetes</taxon>
        <taxon>Ustilaginales</taxon>
        <taxon>Ustilaginaceae</taxon>
        <taxon>Pseudozyma</taxon>
    </lineage>
</organism>
<evidence type="ECO:0000313" key="1">
    <source>
        <dbReference type="EMBL" id="GAC98609.1"/>
    </source>
</evidence>
<dbReference type="HOGENOM" id="CLU_1611509_0_0_1"/>
<keyword evidence="2" id="KW-1185">Reference proteome</keyword>
<name>R9PB82_PSEHS</name>
<evidence type="ECO:0000313" key="2">
    <source>
        <dbReference type="Proteomes" id="UP000014071"/>
    </source>
</evidence>
<proteinExistence type="predicted"/>
<dbReference type="RefSeq" id="XP_012192196.1">
    <property type="nucleotide sequence ID" value="XM_012336806.1"/>
</dbReference>
<dbReference type="EMBL" id="DF238821">
    <property type="protein sequence ID" value="GAC98609.1"/>
    <property type="molecule type" value="Genomic_DNA"/>
</dbReference>
<accession>R9PB82</accession>
<dbReference type="AlphaFoldDB" id="R9PB82"/>
<dbReference type="GeneID" id="24111475"/>
<protein>
    <submittedName>
        <fullName evidence="1">Uncharacterized protein</fullName>
    </submittedName>
</protein>
<gene>
    <name evidence="1" type="ORF">PHSY_006203</name>
</gene>
<sequence>MATSKRLTFPRSLLVSDTSFLSNRRRNETEKRMSPHCSTGNLLPFSHARARCRLKDTGYAFLRSSMTERPVGVRRFASATSGMGCILLLELSRAQPQGVCVRVFQSHHWLSRVLDSSSARLPRASIYGVGVGKRRRATSRHRTSARESLDAFEATVRIDRPLDNV</sequence>